<dbReference type="PRINTS" id="PR00038">
    <property type="entry name" value="HTHLUXR"/>
</dbReference>
<dbReference type="InterPro" id="IPR000792">
    <property type="entry name" value="Tscrpt_reg_LuxR_C"/>
</dbReference>
<dbReference type="Pfam" id="PF25872">
    <property type="entry name" value="HTH_77"/>
    <property type="match status" value="1"/>
</dbReference>
<dbReference type="Gene3D" id="1.25.40.10">
    <property type="entry name" value="Tetratricopeptide repeat domain"/>
    <property type="match status" value="1"/>
</dbReference>
<dbReference type="InterPro" id="IPR027417">
    <property type="entry name" value="P-loop_NTPase"/>
</dbReference>
<dbReference type="SMART" id="SM00421">
    <property type="entry name" value="HTH_LUXR"/>
    <property type="match status" value="1"/>
</dbReference>
<keyword evidence="3" id="KW-1185">Reference proteome</keyword>
<dbReference type="PROSITE" id="PS50043">
    <property type="entry name" value="HTH_LUXR_2"/>
    <property type="match status" value="1"/>
</dbReference>
<comment type="caution">
    <text evidence="2">The sequence shown here is derived from an EMBL/GenBank/DDBJ whole genome shotgun (WGS) entry which is preliminary data.</text>
</comment>
<feature type="domain" description="HTH luxR-type" evidence="1">
    <location>
        <begin position="692"/>
        <end position="757"/>
    </location>
</feature>
<organism evidence="2 3">
    <name type="scientific">Nocardioides ginsengisoli</name>
    <dbReference type="NCBI Taxonomy" id="363868"/>
    <lineage>
        <taxon>Bacteria</taxon>
        <taxon>Bacillati</taxon>
        <taxon>Actinomycetota</taxon>
        <taxon>Actinomycetes</taxon>
        <taxon>Propionibacteriales</taxon>
        <taxon>Nocardioidaceae</taxon>
        <taxon>Nocardioides</taxon>
    </lineage>
</organism>
<dbReference type="PANTHER" id="PTHR47691">
    <property type="entry name" value="REGULATOR-RELATED"/>
    <property type="match status" value="1"/>
</dbReference>
<evidence type="ECO:0000313" key="2">
    <source>
        <dbReference type="EMBL" id="MFD1246771.1"/>
    </source>
</evidence>
<dbReference type="Proteomes" id="UP001597229">
    <property type="component" value="Unassembled WGS sequence"/>
</dbReference>
<dbReference type="PANTHER" id="PTHR47691:SF3">
    <property type="entry name" value="HTH-TYPE TRANSCRIPTIONAL REGULATOR RV0890C-RELATED"/>
    <property type="match status" value="1"/>
</dbReference>
<sequence>MPADLTSFVGRRHDLVAVRQLFESARLVTLTGMGGVGKTRLALQSALDMQRAFPDGTYVVELASLTDPDLLAQTVRDALRIREQPSSGPLAALEEFVGERSMLLVLDNCEHLVDATADLADHLLRRAPQLKVLVTSRQALRIVGEHLYPVAPLLTPDPDDTLALGRAEKYPAVALFADRAAAVVPGFAITAENARAVIRLCHRLEGIPLAIELACVRLRALTVTELAGRVDDRFEMLREGSRNLPARHQTLQSLIDWSYDLCTPVEQRLWARSSIFIGGFGTDALEAVCVDERIGTEAVLDTVARLVDKSVLIREEQAGHIRFRMLETLREYGRSRLADSPDAAAIPRRHRDWCAGLIATAELEWSGPRQEEWAHRLQREHANIRQALEYCMTTPGEARVGLVMASVPWFWGAMDHLTEARLWLDRGLAQHDDRSIESAWAYATAAYIAGFQGDASIMSTYAELAYEIGIEVDDVRVLGFANHVRGFVRSLGTEADLPGAIPLFDEALAQYAACGLPQQYAESLKVEMGATLIMLGDHDRATAIANELHDRCSRVGERWNLSYALWLRGLLALIHDDDPATAEREMLASLRIKRVFNDTLGLGLTLEILAWVAAVTGEADRAARLFGATDQIWRTLGTRQLRGYRRRYEAMVRKQLGDARFETACAQGRPLDVDEVFALALRDPIEHDLPEPVARTGGLTTRELQVARLVADGMSNKEIAARLVISLRTAEGHVVRILTKLGFKSRSQIATWVAEQTTPRGRT</sequence>
<reference evidence="3" key="1">
    <citation type="journal article" date="2019" name="Int. J. Syst. Evol. Microbiol.">
        <title>The Global Catalogue of Microorganisms (GCM) 10K type strain sequencing project: providing services to taxonomists for standard genome sequencing and annotation.</title>
        <authorList>
            <consortium name="The Broad Institute Genomics Platform"/>
            <consortium name="The Broad Institute Genome Sequencing Center for Infectious Disease"/>
            <person name="Wu L."/>
            <person name="Ma J."/>
        </authorList>
    </citation>
    <scope>NUCLEOTIDE SEQUENCE [LARGE SCALE GENOMIC DNA]</scope>
    <source>
        <strain evidence="3">CCUG 52478</strain>
    </source>
</reference>
<dbReference type="InterPro" id="IPR049945">
    <property type="entry name" value="AAA_22"/>
</dbReference>
<keyword evidence="2" id="KW-0067">ATP-binding</keyword>
<dbReference type="CDD" id="cd06170">
    <property type="entry name" value="LuxR_C_like"/>
    <property type="match status" value="1"/>
</dbReference>
<evidence type="ECO:0000259" key="1">
    <source>
        <dbReference type="PROSITE" id="PS50043"/>
    </source>
</evidence>
<dbReference type="InterPro" id="IPR036388">
    <property type="entry name" value="WH-like_DNA-bd_sf"/>
</dbReference>
<dbReference type="RefSeq" id="WP_367917751.1">
    <property type="nucleotide sequence ID" value="NZ_BAABAC010000005.1"/>
</dbReference>
<dbReference type="Gene3D" id="1.10.10.10">
    <property type="entry name" value="Winged helix-like DNA-binding domain superfamily/Winged helix DNA-binding domain"/>
    <property type="match status" value="1"/>
</dbReference>
<dbReference type="Pfam" id="PF13401">
    <property type="entry name" value="AAA_22"/>
    <property type="match status" value="1"/>
</dbReference>
<accession>A0ABW3VUM1</accession>
<gene>
    <name evidence="2" type="ORF">ACFQ3F_03115</name>
</gene>
<protein>
    <submittedName>
        <fullName evidence="2">ATP-binding protein</fullName>
    </submittedName>
</protein>
<dbReference type="InterPro" id="IPR058852">
    <property type="entry name" value="HTH_77"/>
</dbReference>
<proteinExistence type="predicted"/>
<dbReference type="PRINTS" id="PR00364">
    <property type="entry name" value="DISEASERSIST"/>
</dbReference>
<dbReference type="EMBL" id="JBHTLX010000005">
    <property type="protein sequence ID" value="MFD1246771.1"/>
    <property type="molecule type" value="Genomic_DNA"/>
</dbReference>
<keyword evidence="2" id="KW-0547">Nucleotide-binding</keyword>
<dbReference type="GO" id="GO:0005524">
    <property type="term" value="F:ATP binding"/>
    <property type="evidence" value="ECO:0007669"/>
    <property type="project" value="UniProtKB-KW"/>
</dbReference>
<name>A0ABW3VUM1_9ACTN</name>
<dbReference type="Pfam" id="PF00196">
    <property type="entry name" value="GerE"/>
    <property type="match status" value="1"/>
</dbReference>
<dbReference type="InterPro" id="IPR011990">
    <property type="entry name" value="TPR-like_helical_dom_sf"/>
</dbReference>
<dbReference type="SUPFAM" id="SSF52540">
    <property type="entry name" value="P-loop containing nucleoside triphosphate hydrolases"/>
    <property type="match status" value="1"/>
</dbReference>
<dbReference type="SUPFAM" id="SSF46894">
    <property type="entry name" value="C-terminal effector domain of the bipartite response regulators"/>
    <property type="match status" value="1"/>
</dbReference>
<dbReference type="Gene3D" id="3.40.50.300">
    <property type="entry name" value="P-loop containing nucleotide triphosphate hydrolases"/>
    <property type="match status" value="1"/>
</dbReference>
<evidence type="ECO:0000313" key="3">
    <source>
        <dbReference type="Proteomes" id="UP001597229"/>
    </source>
</evidence>
<dbReference type="InterPro" id="IPR016032">
    <property type="entry name" value="Sig_transdc_resp-reg_C-effctor"/>
</dbReference>